<dbReference type="RefSeq" id="WP_094960885.1">
    <property type="nucleotide sequence ID" value="NZ_AP022371.1"/>
</dbReference>
<dbReference type="GO" id="GO:0043709">
    <property type="term" value="P:cell adhesion involved in single-species biofilm formation"/>
    <property type="evidence" value="ECO:0007669"/>
    <property type="project" value="TreeGrafter"/>
</dbReference>
<dbReference type="PANTHER" id="PTHR33420">
    <property type="entry name" value="FIMBRIAL SUBUNIT ELFA-RELATED"/>
    <property type="match status" value="1"/>
</dbReference>
<evidence type="ECO:0000259" key="2">
    <source>
        <dbReference type="Pfam" id="PF00419"/>
    </source>
</evidence>
<dbReference type="Proteomes" id="UP001155882">
    <property type="component" value="Unassembled WGS sequence"/>
</dbReference>
<dbReference type="Pfam" id="PF00419">
    <property type="entry name" value="Fimbrial"/>
    <property type="match status" value="1"/>
</dbReference>
<reference evidence="5 6" key="1">
    <citation type="submission" date="2017-07" db="EMBL/GenBank/DDBJ databases">
        <title>blaIMP-27 on transferable plasmids in Proteus mirabilis and Providencia rettgeri.</title>
        <authorList>
            <person name="Potter R."/>
        </authorList>
    </citation>
    <scope>NUCLEOTIDE SEQUENCE [LARGE SCALE GENOMIC DNA]</scope>
    <source>
        <strain evidence="5 6">PR1</strain>
    </source>
</reference>
<dbReference type="Proteomes" id="UP000216001">
    <property type="component" value="Unassembled WGS sequence"/>
</dbReference>
<name>A0A264VXC9_PRORE</name>
<dbReference type="PANTHER" id="PTHR33420:SF11">
    <property type="entry name" value="FIMBRIAL-LIKE PROTEIN"/>
    <property type="match status" value="1"/>
</dbReference>
<keyword evidence="1" id="KW-0732">Signal</keyword>
<dbReference type="InterPro" id="IPR008966">
    <property type="entry name" value="Adhesion_dom_sf"/>
</dbReference>
<dbReference type="EMBL" id="JAHWLI010000010">
    <property type="protein sequence ID" value="MBW3115760.1"/>
    <property type="molecule type" value="Genomic_DNA"/>
</dbReference>
<evidence type="ECO:0000313" key="4">
    <source>
        <dbReference type="EMBL" id="MDI9092282.1"/>
    </source>
</evidence>
<evidence type="ECO:0000313" key="3">
    <source>
        <dbReference type="EMBL" id="MBW3115760.1"/>
    </source>
</evidence>
<accession>A0A264VXC9</accession>
<dbReference type="SUPFAM" id="SSF49401">
    <property type="entry name" value="Bacterial adhesins"/>
    <property type="match status" value="1"/>
</dbReference>
<protein>
    <submittedName>
        <fullName evidence="5">Exotoxin</fullName>
    </submittedName>
    <submittedName>
        <fullName evidence="3">Type 1 fimbrial protein</fullName>
    </submittedName>
</protein>
<gene>
    <name evidence="5" type="ORF">CHI95_04545</name>
    <name evidence="3" type="ORF">KYI77_04715</name>
    <name evidence="4" type="ORF">OGX73_06570</name>
</gene>
<proteinExistence type="predicted"/>
<evidence type="ECO:0000313" key="5">
    <source>
        <dbReference type="EMBL" id="OZS75981.1"/>
    </source>
</evidence>
<dbReference type="InterPro" id="IPR050263">
    <property type="entry name" value="Bact_Fimbrial_Adh_Pro"/>
</dbReference>
<dbReference type="EMBL" id="NOWC01000003">
    <property type="protein sequence ID" value="OZS75981.1"/>
    <property type="molecule type" value="Genomic_DNA"/>
</dbReference>
<dbReference type="Gene3D" id="2.60.40.1090">
    <property type="entry name" value="Fimbrial-type adhesion domain"/>
    <property type="match status" value="1"/>
</dbReference>
<reference evidence="3" key="2">
    <citation type="submission" date="2021-07" db="EMBL/GenBank/DDBJ databases">
        <authorList>
            <person name="Stanton E."/>
        </authorList>
    </citation>
    <scope>NUCLEOTIDE SEQUENCE</scope>
    <source>
        <strain evidence="3">2021EL-01139</strain>
    </source>
</reference>
<reference evidence="4" key="3">
    <citation type="submission" date="2022-10" db="EMBL/GenBank/DDBJ databases">
        <title>Bacterial isolates recovered from the One Health project in Brazil.</title>
        <authorList>
            <person name="Valiatti T.B."/>
            <person name="Santos F."/>
            <person name="Cayo R."/>
            <person name="Gales A.C."/>
        </authorList>
    </citation>
    <scope>NUCLEOTIDE SEQUENCE</scope>
    <source>
        <strain evidence="4">PVR188</strain>
    </source>
</reference>
<dbReference type="STRING" id="587.RB151_001610"/>
<dbReference type="InterPro" id="IPR036937">
    <property type="entry name" value="Adhesion_dom_fimbrial_sf"/>
</dbReference>
<feature type="domain" description="Fimbrial-type adhesion" evidence="2">
    <location>
        <begin position="39"/>
        <end position="188"/>
    </location>
</feature>
<dbReference type="InterPro" id="IPR000259">
    <property type="entry name" value="Adhesion_dom_fimbrial"/>
</dbReference>
<dbReference type="EMBL" id="JAOWIN010000003">
    <property type="protein sequence ID" value="MDI9092282.1"/>
    <property type="molecule type" value="Genomic_DNA"/>
</dbReference>
<sequence>MNNLNFNFYKFKKIILSMLLSLLFFSLQSHAKNGQIGEIKIRGQLVAEACTVRPGDENIIVDFGTIVNKYLYINQKTPIENFNIHLDDCDNSIFRTVTVKFTGNENINLPGLLALDSGSMASGIGIEILEYSGKKIPINSTTPAYNLENGTNILSFNANVQGEPDAIKNKSIAFGHFTATAIFSLIYD</sequence>
<evidence type="ECO:0000313" key="6">
    <source>
        <dbReference type="Proteomes" id="UP000216001"/>
    </source>
</evidence>
<feature type="signal peptide" evidence="1">
    <location>
        <begin position="1"/>
        <end position="31"/>
    </location>
</feature>
<dbReference type="GO" id="GO:0009289">
    <property type="term" value="C:pilus"/>
    <property type="evidence" value="ECO:0007669"/>
    <property type="project" value="InterPro"/>
</dbReference>
<organism evidence="5 6">
    <name type="scientific">Providencia rettgeri</name>
    <dbReference type="NCBI Taxonomy" id="587"/>
    <lineage>
        <taxon>Bacteria</taxon>
        <taxon>Pseudomonadati</taxon>
        <taxon>Pseudomonadota</taxon>
        <taxon>Gammaproteobacteria</taxon>
        <taxon>Enterobacterales</taxon>
        <taxon>Morganellaceae</taxon>
        <taxon>Providencia</taxon>
    </lineage>
</organism>
<comment type="caution">
    <text evidence="5">The sequence shown here is derived from an EMBL/GenBank/DDBJ whole genome shotgun (WGS) entry which is preliminary data.</text>
</comment>
<evidence type="ECO:0000256" key="1">
    <source>
        <dbReference type="SAM" id="SignalP"/>
    </source>
</evidence>
<feature type="chain" id="PRO_5042693903" evidence="1">
    <location>
        <begin position="32"/>
        <end position="188"/>
    </location>
</feature>
<dbReference type="AlphaFoldDB" id="A0A264VXC9"/>
<dbReference type="Proteomes" id="UP001159001">
    <property type="component" value="Unassembled WGS sequence"/>
</dbReference>